<protein>
    <submittedName>
        <fullName evidence="1">Uncharacterized protein</fullName>
    </submittedName>
</protein>
<dbReference type="OrthoDB" id="2969915at2"/>
<sequence length="111" mass="13212">MVDREKEFRNAFYFLKRQSKSPLTPSYTRGYSRGLADRKPAKKCYDYILSLGENPISFEEKVNLLDSFLERADHEQEEGFMGTSFYRNLQSYIRRSKNNIDKGEPVQTRRR</sequence>
<organism evidence="1 2">
    <name type="scientific">Salinibacillus kushneri</name>
    <dbReference type="NCBI Taxonomy" id="237682"/>
    <lineage>
        <taxon>Bacteria</taxon>
        <taxon>Bacillati</taxon>
        <taxon>Bacillota</taxon>
        <taxon>Bacilli</taxon>
        <taxon>Bacillales</taxon>
        <taxon>Bacillaceae</taxon>
        <taxon>Salinibacillus</taxon>
    </lineage>
</organism>
<dbReference type="AlphaFoldDB" id="A0A1I0A442"/>
<gene>
    <name evidence="1" type="ORF">SAMN05421676_10230</name>
</gene>
<accession>A0A1I0A442</accession>
<reference evidence="2" key="1">
    <citation type="submission" date="2016-10" db="EMBL/GenBank/DDBJ databases">
        <authorList>
            <person name="Varghese N."/>
            <person name="Submissions S."/>
        </authorList>
    </citation>
    <scope>NUCLEOTIDE SEQUENCE [LARGE SCALE GENOMIC DNA]</scope>
    <source>
        <strain evidence="2">CGMCC 1.3566</strain>
    </source>
</reference>
<keyword evidence="2" id="KW-1185">Reference proteome</keyword>
<evidence type="ECO:0000313" key="2">
    <source>
        <dbReference type="Proteomes" id="UP000199095"/>
    </source>
</evidence>
<name>A0A1I0A442_9BACI</name>
<dbReference type="EMBL" id="FOHJ01000002">
    <property type="protein sequence ID" value="SES88923.1"/>
    <property type="molecule type" value="Genomic_DNA"/>
</dbReference>
<dbReference type="Proteomes" id="UP000199095">
    <property type="component" value="Unassembled WGS sequence"/>
</dbReference>
<proteinExistence type="predicted"/>
<evidence type="ECO:0000313" key="1">
    <source>
        <dbReference type="EMBL" id="SES88923.1"/>
    </source>
</evidence>